<evidence type="ECO:0000313" key="6">
    <source>
        <dbReference type="EMBL" id="TQV72628.1"/>
    </source>
</evidence>
<dbReference type="SUPFAM" id="SSF46785">
    <property type="entry name" value="Winged helix' DNA-binding domain"/>
    <property type="match status" value="1"/>
</dbReference>
<gene>
    <name evidence="6" type="ORF">FKG94_18210</name>
</gene>
<comment type="similarity">
    <text evidence="1">Belongs to the LysR transcriptional regulatory family.</text>
</comment>
<keyword evidence="2" id="KW-0805">Transcription regulation</keyword>
<dbReference type="PRINTS" id="PR00039">
    <property type="entry name" value="HTHLYSR"/>
</dbReference>
<dbReference type="RefSeq" id="WP_142928358.1">
    <property type="nucleotide sequence ID" value="NZ_ML660098.1"/>
</dbReference>
<evidence type="ECO:0000256" key="3">
    <source>
        <dbReference type="ARBA" id="ARBA00023125"/>
    </source>
</evidence>
<proteinExistence type="inferred from homology"/>
<dbReference type="InterPro" id="IPR000847">
    <property type="entry name" value="LysR_HTH_N"/>
</dbReference>
<dbReference type="SUPFAM" id="SSF53850">
    <property type="entry name" value="Periplasmic binding protein-like II"/>
    <property type="match status" value="1"/>
</dbReference>
<dbReference type="GO" id="GO:0003700">
    <property type="term" value="F:DNA-binding transcription factor activity"/>
    <property type="evidence" value="ECO:0007669"/>
    <property type="project" value="InterPro"/>
</dbReference>
<evidence type="ECO:0000256" key="1">
    <source>
        <dbReference type="ARBA" id="ARBA00009437"/>
    </source>
</evidence>
<dbReference type="PROSITE" id="PS50931">
    <property type="entry name" value="HTH_LYSR"/>
    <property type="match status" value="1"/>
</dbReference>
<evidence type="ECO:0000313" key="7">
    <source>
        <dbReference type="Proteomes" id="UP000319732"/>
    </source>
</evidence>
<feature type="domain" description="HTH lysR-type" evidence="5">
    <location>
        <begin position="9"/>
        <end position="66"/>
    </location>
</feature>
<protein>
    <submittedName>
        <fullName evidence="6">LysR family transcriptional regulator</fullName>
    </submittedName>
</protein>
<evidence type="ECO:0000256" key="2">
    <source>
        <dbReference type="ARBA" id="ARBA00023015"/>
    </source>
</evidence>
<dbReference type="Proteomes" id="UP000319732">
    <property type="component" value="Unassembled WGS sequence"/>
</dbReference>
<dbReference type="Gene3D" id="1.10.10.10">
    <property type="entry name" value="Winged helix-like DNA-binding domain superfamily/Winged helix DNA-binding domain"/>
    <property type="match status" value="1"/>
</dbReference>
<keyword evidence="7" id="KW-1185">Reference proteome</keyword>
<evidence type="ECO:0000259" key="5">
    <source>
        <dbReference type="PROSITE" id="PS50931"/>
    </source>
</evidence>
<dbReference type="EMBL" id="VHSG01000019">
    <property type="protein sequence ID" value="TQV72628.1"/>
    <property type="molecule type" value="Genomic_DNA"/>
</dbReference>
<evidence type="ECO:0000256" key="4">
    <source>
        <dbReference type="ARBA" id="ARBA00023163"/>
    </source>
</evidence>
<name>A0A545T616_9GAMM</name>
<sequence length="337" mass="38291">MDTRRVARLDLNLLVALQVLLEERNVSKAAERLFVTQSAMSKTLGRLRDMFGDPLFTRTSHGMVPTPRAKELQASLLEILQGVEQLVSARAFDPRNFKGEFTIAVAEYLGIGILPALMEILQREAPHIRIQTISRIENQLDQLAEGNLDFALHIQRTRYGADFNVTHLGGMPPVLLARQGHPLRQQGAITWKDISAYPQISLYIPDIEELEFMRQTRGVFAEHEQQLEDVFETSHLFTAMEVLRRTDCLMPGPPFLSQHPQISGGVVGLPLPLDTAVKINYMLVSHKRTDNSPAHQWLQQKILEIVETFSKERKRRLEDARHAYQTDQLVGVLRSGY</sequence>
<dbReference type="InterPro" id="IPR050389">
    <property type="entry name" value="LysR-type_TF"/>
</dbReference>
<organism evidence="6 7">
    <name type="scientific">Exilibacterium tricleocarpae</name>
    <dbReference type="NCBI Taxonomy" id="2591008"/>
    <lineage>
        <taxon>Bacteria</taxon>
        <taxon>Pseudomonadati</taxon>
        <taxon>Pseudomonadota</taxon>
        <taxon>Gammaproteobacteria</taxon>
        <taxon>Cellvibrionales</taxon>
        <taxon>Cellvibrionaceae</taxon>
        <taxon>Exilibacterium</taxon>
    </lineage>
</organism>
<dbReference type="InterPro" id="IPR037402">
    <property type="entry name" value="YidZ_PBP2"/>
</dbReference>
<dbReference type="CDD" id="cd08417">
    <property type="entry name" value="PBP2_Nitroaromatics_like"/>
    <property type="match status" value="1"/>
</dbReference>
<dbReference type="Pfam" id="PF03466">
    <property type="entry name" value="LysR_substrate"/>
    <property type="match status" value="1"/>
</dbReference>
<dbReference type="InterPro" id="IPR036388">
    <property type="entry name" value="WH-like_DNA-bd_sf"/>
</dbReference>
<dbReference type="OrthoDB" id="8720143at2"/>
<keyword evidence="4" id="KW-0804">Transcription</keyword>
<reference evidence="6 7" key="1">
    <citation type="submission" date="2019-06" db="EMBL/GenBank/DDBJ databases">
        <title>Whole genome sequence for Cellvibrionaceae sp. R142.</title>
        <authorList>
            <person name="Wang G."/>
        </authorList>
    </citation>
    <scope>NUCLEOTIDE SEQUENCE [LARGE SCALE GENOMIC DNA]</scope>
    <source>
        <strain evidence="6 7">R142</strain>
    </source>
</reference>
<dbReference type="Pfam" id="PF00126">
    <property type="entry name" value="HTH_1"/>
    <property type="match status" value="1"/>
</dbReference>
<keyword evidence="3" id="KW-0238">DNA-binding</keyword>
<dbReference type="InterPro" id="IPR036390">
    <property type="entry name" value="WH_DNA-bd_sf"/>
</dbReference>
<dbReference type="Gene3D" id="3.40.190.10">
    <property type="entry name" value="Periplasmic binding protein-like II"/>
    <property type="match status" value="2"/>
</dbReference>
<dbReference type="GO" id="GO:0003677">
    <property type="term" value="F:DNA binding"/>
    <property type="evidence" value="ECO:0007669"/>
    <property type="project" value="UniProtKB-KW"/>
</dbReference>
<dbReference type="AlphaFoldDB" id="A0A545T616"/>
<dbReference type="InterPro" id="IPR005119">
    <property type="entry name" value="LysR_subst-bd"/>
</dbReference>
<dbReference type="PANTHER" id="PTHR30118:SF12">
    <property type="entry name" value="TRANSCRIPTIONAL REGULATOR LYSR FAMILY"/>
    <property type="match status" value="1"/>
</dbReference>
<comment type="caution">
    <text evidence="6">The sequence shown here is derived from an EMBL/GenBank/DDBJ whole genome shotgun (WGS) entry which is preliminary data.</text>
</comment>
<accession>A0A545T616</accession>
<dbReference type="PANTHER" id="PTHR30118">
    <property type="entry name" value="HTH-TYPE TRANSCRIPTIONAL REGULATOR LEUO-RELATED"/>
    <property type="match status" value="1"/>
</dbReference>